<evidence type="ECO:0000313" key="3">
    <source>
        <dbReference type="Proteomes" id="UP000540787"/>
    </source>
</evidence>
<feature type="signal peptide" evidence="1">
    <location>
        <begin position="1"/>
        <end position="21"/>
    </location>
</feature>
<evidence type="ECO:0000313" key="2">
    <source>
        <dbReference type="EMBL" id="MBB6136524.1"/>
    </source>
</evidence>
<dbReference type="EMBL" id="JACHBX010000006">
    <property type="protein sequence ID" value="MBB6136524.1"/>
    <property type="molecule type" value="Genomic_DNA"/>
</dbReference>
<evidence type="ECO:0008006" key="4">
    <source>
        <dbReference type="Google" id="ProtNLM"/>
    </source>
</evidence>
<keyword evidence="3" id="KW-1185">Reference proteome</keyword>
<dbReference type="AlphaFoldDB" id="A0A7W9X4U4"/>
<accession>A0A7W9X4U4</accession>
<comment type="caution">
    <text evidence="2">The sequence shown here is derived from an EMBL/GenBank/DDBJ whole genome shotgun (WGS) entry which is preliminary data.</text>
</comment>
<proteinExistence type="predicted"/>
<evidence type="ECO:0000256" key="1">
    <source>
        <dbReference type="SAM" id="SignalP"/>
    </source>
</evidence>
<dbReference type="RefSeq" id="WP_183558382.1">
    <property type="nucleotide sequence ID" value="NZ_JACHBX010000006.1"/>
</dbReference>
<dbReference type="Proteomes" id="UP000540787">
    <property type="component" value="Unassembled WGS sequence"/>
</dbReference>
<name>A0A7W9X4U4_9BURK</name>
<protein>
    <recommendedName>
        <fullName evidence="4">Lipoprotein</fullName>
    </recommendedName>
</protein>
<keyword evidence="1" id="KW-0732">Signal</keyword>
<gene>
    <name evidence="2" type="ORF">HD842_004702</name>
</gene>
<organism evidence="2 3">
    <name type="scientific">Massilia aurea</name>
    <dbReference type="NCBI Taxonomy" id="373040"/>
    <lineage>
        <taxon>Bacteria</taxon>
        <taxon>Pseudomonadati</taxon>
        <taxon>Pseudomonadota</taxon>
        <taxon>Betaproteobacteria</taxon>
        <taxon>Burkholderiales</taxon>
        <taxon>Oxalobacteraceae</taxon>
        <taxon>Telluria group</taxon>
        <taxon>Massilia</taxon>
    </lineage>
</organism>
<feature type="chain" id="PRO_5030703211" description="Lipoprotein" evidence="1">
    <location>
        <begin position="22"/>
        <end position="195"/>
    </location>
</feature>
<sequence>MFFHPCFNQPSLLFLFNFFFAAAISITSAKATATSTSVTKATAPVFTTQQGLHTWDTKSGKLFMVTGTYQDTTSYRRSISFYFKEENDPTWLQVPIIESAVDSTTAWTSASRGETTLRDATVFARGNEIYLIIAELDVKKAIISVSRYQFSSTGEDFPDGPDKLFIPKSTKKYQLSKIKSIEGALNREIKNFEVD</sequence>
<reference evidence="2 3" key="1">
    <citation type="submission" date="2020-08" db="EMBL/GenBank/DDBJ databases">
        <title>The Agave Microbiome: Exploring the role of microbial communities in plant adaptations to desert environments.</title>
        <authorList>
            <person name="Partida-Martinez L.P."/>
        </authorList>
    </citation>
    <scope>NUCLEOTIDE SEQUENCE [LARGE SCALE GENOMIC DNA]</scope>
    <source>
        <strain evidence="2 3">AT3.2</strain>
    </source>
</reference>